<protein>
    <submittedName>
        <fullName evidence="4">HlyD family secretion protein</fullName>
    </submittedName>
</protein>
<dbReference type="PRINTS" id="PR01490">
    <property type="entry name" value="RTXTOXIND"/>
</dbReference>
<reference evidence="4 5" key="1">
    <citation type="submission" date="2018-10" db="EMBL/GenBank/DDBJ databases">
        <title>Draft genome sequence of Pantoea vagans isolated from corpses of the sugarcane aphid Melanaphis sacchari Zehntner.</title>
        <authorList>
            <person name="Toledo E."/>
            <person name="Pena G."/>
            <person name="Lozano L."/>
        </authorList>
    </citation>
    <scope>NUCLEOTIDE SEQUENCE [LARGE SCALE GENOMIC DNA]</scope>
    <source>
        <strain evidence="4 5">ET-90</strain>
    </source>
</reference>
<evidence type="ECO:0000256" key="2">
    <source>
        <dbReference type="SAM" id="Phobius"/>
    </source>
</evidence>
<comment type="caution">
    <text evidence="4">The sequence shown here is derived from an EMBL/GenBank/DDBJ whole genome shotgun (WGS) entry which is preliminary data.</text>
</comment>
<keyword evidence="2" id="KW-0812">Transmembrane</keyword>
<gene>
    <name evidence="4" type="ORF">D9O29_05610</name>
</gene>
<dbReference type="Gene3D" id="2.40.50.100">
    <property type="match status" value="1"/>
</dbReference>
<evidence type="ECO:0000259" key="3">
    <source>
        <dbReference type="Pfam" id="PF25917"/>
    </source>
</evidence>
<keyword evidence="2" id="KW-0472">Membrane</keyword>
<evidence type="ECO:0000313" key="5">
    <source>
        <dbReference type="Proteomes" id="UP000426772"/>
    </source>
</evidence>
<feature type="transmembrane region" description="Helical" evidence="2">
    <location>
        <begin position="20"/>
        <end position="46"/>
    </location>
</feature>
<dbReference type="InterPro" id="IPR050739">
    <property type="entry name" value="MFP"/>
</dbReference>
<feature type="domain" description="Multidrug resistance protein MdtA-like barrel-sandwich hybrid" evidence="3">
    <location>
        <begin position="65"/>
        <end position="289"/>
    </location>
</feature>
<sequence length="424" mass="47948">MFRKEAIEHYRNTWQGQALLLPGIPLHWIIIVTSVFVTGIIAFITFCSYTHRISVDGEIITTPRAVNVFSAQQGFIISALVNAGDNVKEGQPLLKIDVSRTTLSGRVSENQQREIHHQIASIDQIILSLEQNKRVTIEALEQQKDRYDNAYSLSTDIVNKARKGISLMQNNMENYNKWRKKGLINNDQFLNQAALYYQQQNNLLTLYSQNQQNALESTRIASQVQTQSADFDTQIWQMKIQKNALKRELSSADASGIIVVTAPTGGRIDSFSASTGQMVNPGDSLLQIVPQKIQGHQLIMWVPNTALPWLAPGDPVNIRYQAFPMEKFGQFRGTVSFVAKTPASRQEILEYSSAPLADNQRGESWYKVLVKPEQEAIFWQKKSLALENGMKATGTLFLETRRIYQWMATPFYDMKNSARGPLSD</sequence>
<dbReference type="InterPro" id="IPR058625">
    <property type="entry name" value="MdtA-like_BSH"/>
</dbReference>
<dbReference type="RefSeq" id="WP_147788706.1">
    <property type="nucleotide sequence ID" value="NZ_RCNL01000002.1"/>
</dbReference>
<dbReference type="EMBL" id="RCNL01000002">
    <property type="protein sequence ID" value="TXL79751.1"/>
    <property type="molecule type" value="Genomic_DNA"/>
</dbReference>
<dbReference type="Pfam" id="PF25917">
    <property type="entry name" value="BSH_RND"/>
    <property type="match status" value="1"/>
</dbReference>
<accession>A0ABY3LHP6</accession>
<evidence type="ECO:0000313" key="4">
    <source>
        <dbReference type="EMBL" id="TXL79751.1"/>
    </source>
</evidence>
<dbReference type="PANTHER" id="PTHR30386:SF28">
    <property type="entry name" value="EXPORTED PROTEIN"/>
    <property type="match status" value="1"/>
</dbReference>
<proteinExistence type="inferred from homology"/>
<comment type="similarity">
    <text evidence="1">Belongs to the membrane fusion protein (MFP) (TC 8.A.1) family.</text>
</comment>
<organism evidence="4 5">
    <name type="scientific">Pantoea vagans</name>
    <dbReference type="NCBI Taxonomy" id="470934"/>
    <lineage>
        <taxon>Bacteria</taxon>
        <taxon>Pseudomonadati</taxon>
        <taxon>Pseudomonadota</taxon>
        <taxon>Gammaproteobacteria</taxon>
        <taxon>Enterobacterales</taxon>
        <taxon>Erwiniaceae</taxon>
        <taxon>Pantoea</taxon>
    </lineage>
</organism>
<dbReference type="Gene3D" id="2.40.30.170">
    <property type="match status" value="1"/>
</dbReference>
<dbReference type="PANTHER" id="PTHR30386">
    <property type="entry name" value="MEMBRANE FUSION SUBUNIT OF EMRAB-TOLC MULTIDRUG EFFLUX PUMP"/>
    <property type="match status" value="1"/>
</dbReference>
<keyword evidence="5" id="KW-1185">Reference proteome</keyword>
<keyword evidence="2" id="KW-1133">Transmembrane helix</keyword>
<dbReference type="Proteomes" id="UP000426772">
    <property type="component" value="Unassembled WGS sequence"/>
</dbReference>
<evidence type="ECO:0000256" key="1">
    <source>
        <dbReference type="ARBA" id="ARBA00009477"/>
    </source>
</evidence>
<name>A0ABY3LHP6_9GAMM</name>